<dbReference type="Proteomes" id="UP000198620">
    <property type="component" value="Unassembled WGS sequence"/>
</dbReference>
<keyword evidence="8" id="KW-0067">ATP-binding</keyword>
<evidence type="ECO:0000256" key="3">
    <source>
        <dbReference type="ARBA" id="ARBA00013253"/>
    </source>
</evidence>
<dbReference type="GO" id="GO:0046654">
    <property type="term" value="P:tetrahydrofolate biosynthetic process"/>
    <property type="evidence" value="ECO:0007669"/>
    <property type="project" value="UniProtKB-UniPathway"/>
</dbReference>
<evidence type="ECO:0000256" key="1">
    <source>
        <dbReference type="ARBA" id="ARBA00005051"/>
    </source>
</evidence>
<dbReference type="NCBIfam" id="TIGR01498">
    <property type="entry name" value="folK"/>
    <property type="match status" value="1"/>
</dbReference>
<protein>
    <recommendedName>
        <fullName evidence="4">2-amino-4-hydroxy-6-hydroxymethyldihydropteridine pyrophosphokinase</fullName>
        <ecNumber evidence="3">2.7.6.3</ecNumber>
    </recommendedName>
    <alternativeName>
        <fullName evidence="11">6-hydroxymethyl-7,8-dihydropterin pyrophosphokinase</fullName>
    </alternativeName>
    <alternativeName>
        <fullName evidence="12">7,8-dihydro-6-hydroxymethylpterin-pyrophosphokinase</fullName>
    </alternativeName>
</protein>
<evidence type="ECO:0000313" key="14">
    <source>
        <dbReference type="EMBL" id="SEK83809.1"/>
    </source>
</evidence>
<evidence type="ECO:0000256" key="11">
    <source>
        <dbReference type="ARBA" id="ARBA00029766"/>
    </source>
</evidence>
<dbReference type="STRING" id="1233.SAMN05216387_103162"/>
<dbReference type="InterPro" id="IPR000550">
    <property type="entry name" value="Hppk"/>
</dbReference>
<evidence type="ECO:0000256" key="7">
    <source>
        <dbReference type="ARBA" id="ARBA00022777"/>
    </source>
</evidence>
<evidence type="ECO:0000256" key="12">
    <source>
        <dbReference type="ARBA" id="ARBA00033413"/>
    </source>
</evidence>
<keyword evidence="9" id="KW-0289">Folate biosynthesis</keyword>
<reference evidence="14 15" key="1">
    <citation type="submission" date="2016-10" db="EMBL/GenBank/DDBJ databases">
        <authorList>
            <person name="de Groot N.N."/>
        </authorList>
    </citation>
    <scope>NUCLEOTIDE SEQUENCE [LARGE SCALE GENOMIC DNA]</scope>
    <source>
        <strain evidence="14 15">Nv1</strain>
    </source>
</reference>
<dbReference type="UniPathway" id="UPA00077">
    <property type="reaction ID" value="UER00155"/>
</dbReference>
<dbReference type="AlphaFoldDB" id="A0A1H7KAF9"/>
<dbReference type="RefSeq" id="WP_090828027.1">
    <property type="nucleotide sequence ID" value="NZ_FOBH01000003.1"/>
</dbReference>
<evidence type="ECO:0000256" key="6">
    <source>
        <dbReference type="ARBA" id="ARBA00022741"/>
    </source>
</evidence>
<feature type="domain" description="7,8-dihydro-6-hydroxymethylpterin-pyrophosphokinase" evidence="13">
    <location>
        <begin position="15"/>
        <end position="143"/>
    </location>
</feature>
<dbReference type="GO" id="GO:0016301">
    <property type="term" value="F:kinase activity"/>
    <property type="evidence" value="ECO:0007669"/>
    <property type="project" value="UniProtKB-KW"/>
</dbReference>
<organism evidence="14 15">
    <name type="scientific">Nitrosovibrio tenuis</name>
    <dbReference type="NCBI Taxonomy" id="1233"/>
    <lineage>
        <taxon>Bacteria</taxon>
        <taxon>Pseudomonadati</taxon>
        <taxon>Pseudomonadota</taxon>
        <taxon>Betaproteobacteria</taxon>
        <taxon>Nitrosomonadales</taxon>
        <taxon>Nitrosomonadaceae</taxon>
        <taxon>Nitrosovibrio</taxon>
    </lineage>
</organism>
<dbReference type="OrthoDB" id="9808041at2"/>
<dbReference type="PANTHER" id="PTHR43071">
    <property type="entry name" value="2-AMINO-4-HYDROXY-6-HYDROXYMETHYLDIHYDROPTERIDINE PYROPHOSPHOKINASE"/>
    <property type="match status" value="1"/>
</dbReference>
<sequence>MGCISSSHHAGCRAFIALGSNLDDPVSQVRRAFDELARLPSSRLLMHSSLYRSAPMERLDQPDFINAVAQIETGLSPYDLLNALLEIEHRHGRVREYSNAPRTLDLDILMYDDLQCNDRYLVLPHPRMHQRAFVLQPLLEIAPDVRIPGHGAAAELLAACAGQWLEREQHQ</sequence>
<dbReference type="GO" id="GO:0046656">
    <property type="term" value="P:folic acid biosynthetic process"/>
    <property type="evidence" value="ECO:0007669"/>
    <property type="project" value="UniProtKB-KW"/>
</dbReference>
<evidence type="ECO:0000259" key="13">
    <source>
        <dbReference type="Pfam" id="PF01288"/>
    </source>
</evidence>
<comment type="pathway">
    <text evidence="1">Cofactor biosynthesis; tetrahydrofolate biosynthesis; 2-amino-4-hydroxy-6-hydroxymethyl-7,8-dihydropteridine diphosphate from 7,8-dihydroneopterin triphosphate: step 4/4.</text>
</comment>
<keyword evidence="6" id="KW-0547">Nucleotide-binding</keyword>
<evidence type="ECO:0000313" key="15">
    <source>
        <dbReference type="Proteomes" id="UP000198620"/>
    </source>
</evidence>
<comment type="similarity">
    <text evidence="2">Belongs to the HPPK family.</text>
</comment>
<dbReference type="CDD" id="cd00483">
    <property type="entry name" value="HPPK"/>
    <property type="match status" value="1"/>
</dbReference>
<gene>
    <name evidence="14" type="ORF">SAMN05216387_103162</name>
</gene>
<accession>A0A1H7KAF9</accession>
<evidence type="ECO:0000256" key="5">
    <source>
        <dbReference type="ARBA" id="ARBA00022679"/>
    </source>
</evidence>
<proteinExistence type="inferred from homology"/>
<evidence type="ECO:0000256" key="4">
    <source>
        <dbReference type="ARBA" id="ARBA00016218"/>
    </source>
</evidence>
<comment type="function">
    <text evidence="10">Catalyzes the transfer of pyrophosphate from adenosine triphosphate (ATP) to 6-hydroxymethyl-7,8-dihydropterin, an enzymatic step in folate biosynthesis pathway.</text>
</comment>
<dbReference type="InterPro" id="IPR035907">
    <property type="entry name" value="Hppk_sf"/>
</dbReference>
<dbReference type="Pfam" id="PF01288">
    <property type="entry name" value="HPPK"/>
    <property type="match status" value="1"/>
</dbReference>
<evidence type="ECO:0000256" key="10">
    <source>
        <dbReference type="ARBA" id="ARBA00029409"/>
    </source>
</evidence>
<dbReference type="SUPFAM" id="SSF55083">
    <property type="entry name" value="6-hydroxymethyl-7,8-dihydropterin pyrophosphokinase, HPPK"/>
    <property type="match status" value="1"/>
</dbReference>
<keyword evidence="5" id="KW-0808">Transferase</keyword>
<dbReference type="EMBL" id="FOBH01000003">
    <property type="protein sequence ID" value="SEK83809.1"/>
    <property type="molecule type" value="Genomic_DNA"/>
</dbReference>
<evidence type="ECO:0000256" key="2">
    <source>
        <dbReference type="ARBA" id="ARBA00005810"/>
    </source>
</evidence>
<dbReference type="GO" id="GO:0003848">
    <property type="term" value="F:2-amino-4-hydroxy-6-hydroxymethyldihydropteridine diphosphokinase activity"/>
    <property type="evidence" value="ECO:0007669"/>
    <property type="project" value="UniProtKB-EC"/>
</dbReference>
<keyword evidence="15" id="KW-1185">Reference proteome</keyword>
<keyword evidence="7 14" id="KW-0418">Kinase</keyword>
<name>A0A1H7KAF9_9PROT</name>
<dbReference type="EC" id="2.7.6.3" evidence="3"/>
<dbReference type="Gene3D" id="3.30.70.560">
    <property type="entry name" value="7,8-Dihydro-6-hydroxymethylpterin-pyrophosphokinase HPPK"/>
    <property type="match status" value="1"/>
</dbReference>
<dbReference type="PANTHER" id="PTHR43071:SF1">
    <property type="entry name" value="2-AMINO-4-HYDROXY-6-HYDROXYMETHYLDIHYDROPTERIDINE PYROPHOSPHOKINASE"/>
    <property type="match status" value="1"/>
</dbReference>
<evidence type="ECO:0000256" key="9">
    <source>
        <dbReference type="ARBA" id="ARBA00022909"/>
    </source>
</evidence>
<dbReference type="GO" id="GO:0005524">
    <property type="term" value="F:ATP binding"/>
    <property type="evidence" value="ECO:0007669"/>
    <property type="project" value="UniProtKB-KW"/>
</dbReference>
<evidence type="ECO:0000256" key="8">
    <source>
        <dbReference type="ARBA" id="ARBA00022840"/>
    </source>
</evidence>